<feature type="compositionally biased region" description="Acidic residues" evidence="1">
    <location>
        <begin position="535"/>
        <end position="560"/>
    </location>
</feature>
<proteinExistence type="predicted"/>
<feature type="compositionally biased region" description="Acidic residues" evidence="1">
    <location>
        <begin position="607"/>
        <end position="622"/>
    </location>
</feature>
<dbReference type="Pfam" id="PF19877">
    <property type="entry name" value="DUF6350"/>
    <property type="match status" value="1"/>
</dbReference>
<keyword evidence="2" id="KW-0472">Membrane</keyword>
<feature type="transmembrane region" description="Helical" evidence="2">
    <location>
        <begin position="162"/>
        <end position="183"/>
    </location>
</feature>
<protein>
    <submittedName>
        <fullName evidence="3">Uncharacterized protein</fullName>
    </submittedName>
</protein>
<name>A0A9D2QCL4_9CORY</name>
<reference evidence="3" key="1">
    <citation type="journal article" date="2021" name="PeerJ">
        <title>Extensive microbial diversity within the chicken gut microbiome revealed by metagenomics and culture.</title>
        <authorList>
            <person name="Gilroy R."/>
            <person name="Ravi A."/>
            <person name="Getino M."/>
            <person name="Pursley I."/>
            <person name="Horton D.L."/>
            <person name="Alikhan N.F."/>
            <person name="Baker D."/>
            <person name="Gharbi K."/>
            <person name="Hall N."/>
            <person name="Watson M."/>
            <person name="Adriaenssens E.M."/>
            <person name="Foster-Nyarko E."/>
            <person name="Jarju S."/>
            <person name="Secka A."/>
            <person name="Antonio M."/>
            <person name="Oren A."/>
            <person name="Chaudhuri R.R."/>
            <person name="La Ragione R."/>
            <person name="Hildebrand F."/>
            <person name="Pallen M.J."/>
        </authorList>
    </citation>
    <scope>NUCLEOTIDE SEQUENCE</scope>
    <source>
        <strain evidence="3">ChiHjej13B12-4958</strain>
    </source>
</reference>
<keyword evidence="2" id="KW-1133">Transmembrane helix</keyword>
<feature type="compositionally biased region" description="Acidic residues" evidence="1">
    <location>
        <begin position="502"/>
        <end position="524"/>
    </location>
</feature>
<dbReference type="EMBL" id="DWVP01000014">
    <property type="protein sequence ID" value="HJC85029.1"/>
    <property type="molecule type" value="Genomic_DNA"/>
</dbReference>
<feature type="transmembrane region" description="Helical" evidence="2">
    <location>
        <begin position="356"/>
        <end position="377"/>
    </location>
</feature>
<feature type="transmembrane region" description="Helical" evidence="2">
    <location>
        <begin position="284"/>
        <end position="302"/>
    </location>
</feature>
<feature type="compositionally biased region" description="Acidic residues" evidence="1">
    <location>
        <begin position="568"/>
        <end position="593"/>
    </location>
</feature>
<evidence type="ECO:0000313" key="4">
    <source>
        <dbReference type="Proteomes" id="UP000823858"/>
    </source>
</evidence>
<feature type="transmembrane region" description="Helical" evidence="2">
    <location>
        <begin position="450"/>
        <end position="468"/>
    </location>
</feature>
<feature type="transmembrane region" description="Helical" evidence="2">
    <location>
        <begin position="203"/>
        <end position="224"/>
    </location>
</feature>
<evidence type="ECO:0000256" key="1">
    <source>
        <dbReference type="SAM" id="MobiDB-lite"/>
    </source>
</evidence>
<feature type="compositionally biased region" description="Basic and acidic residues" evidence="1">
    <location>
        <begin position="64"/>
        <end position="73"/>
    </location>
</feature>
<reference evidence="3" key="2">
    <citation type="submission" date="2021-04" db="EMBL/GenBank/DDBJ databases">
        <authorList>
            <person name="Gilroy R."/>
        </authorList>
    </citation>
    <scope>NUCLEOTIDE SEQUENCE</scope>
    <source>
        <strain evidence="3">ChiHjej13B12-4958</strain>
    </source>
</reference>
<feature type="compositionally biased region" description="Low complexity" evidence="1">
    <location>
        <begin position="78"/>
        <end position="94"/>
    </location>
</feature>
<evidence type="ECO:0000313" key="3">
    <source>
        <dbReference type="EMBL" id="HJC85029.1"/>
    </source>
</evidence>
<dbReference type="Proteomes" id="UP000823858">
    <property type="component" value="Unassembled WGS sequence"/>
</dbReference>
<feature type="region of interest" description="Disordered" evidence="1">
    <location>
        <begin position="476"/>
        <end position="622"/>
    </location>
</feature>
<feature type="transmembrane region" description="Helical" evidence="2">
    <location>
        <begin position="236"/>
        <end position="257"/>
    </location>
</feature>
<gene>
    <name evidence="3" type="ORF">H9751_05725</name>
</gene>
<accession>A0A9D2QCL4</accession>
<evidence type="ECO:0000256" key="2">
    <source>
        <dbReference type="SAM" id="Phobius"/>
    </source>
</evidence>
<feature type="compositionally biased region" description="Basic and acidic residues" evidence="1">
    <location>
        <begin position="32"/>
        <end position="52"/>
    </location>
</feature>
<feature type="compositionally biased region" description="Low complexity" evidence="1">
    <location>
        <begin position="525"/>
        <end position="534"/>
    </location>
</feature>
<feature type="region of interest" description="Disordered" evidence="1">
    <location>
        <begin position="1"/>
        <end position="94"/>
    </location>
</feature>
<keyword evidence="2" id="KW-0812">Transmembrane</keyword>
<feature type="transmembrane region" description="Helical" evidence="2">
    <location>
        <begin position="412"/>
        <end position="438"/>
    </location>
</feature>
<feature type="transmembrane region" description="Helical" evidence="2">
    <location>
        <begin position="383"/>
        <end position="400"/>
    </location>
</feature>
<feature type="transmembrane region" description="Helical" evidence="2">
    <location>
        <begin position="322"/>
        <end position="344"/>
    </location>
</feature>
<feature type="compositionally biased region" description="Acidic residues" evidence="1">
    <location>
        <begin position="478"/>
        <end position="490"/>
    </location>
</feature>
<sequence length="622" mass="64835">MSNESQRPTPRRQRTSRGPEARRRRDATRAPVHGEHRDRGEHGERGSRDGERFVAGSQGAPPRSRTEASRHPATDTPGRSGAAGVAAASGRAAGSGRQGKLAQWWGVWGEHVRRFAPVVLVNHAITLAVAIAIAVIIGIGGTFAVVPAMVGSFWMLANLAPVSFSGAELGVAPMLPVALIALFHIRRVRSACGTQITVRNIRVFAALSILVPVLLTALAWLVLWDASKVYDVAPPNILLALGVTVVLHAVIFIAGLGPKVWRALLLRRGMPTWPVEAARLAGRFVRWMLLAGLVAVVLQLLLNMGAVGDAYSIAPDLAGRLGLTLLSILYLPNLAAGAAAVLLGSEMSLGDASASLFAVTNANLPPLPVLAAMPHSALPFGEVLLVVPVGIAVFTVYRFITARTFVEAPVFTALGAGAFAAVLGLLVSWAAGGTLGYYGSTGPLPWLTPLLYLCWIVVPSAVVFFWAGRAGQKVTETMAEEEKGDLDPENSADPGASADPAETVDADSTEDAGDTDDADADDAEGAVGAAGPDTAVEDADPDDTDVEDTDTAYDTDDPDGADTAATTELDETESEDDAEDAPEETEATDDPAEGPDPADPTAHGAGDEDDDGTDGTGEESRK</sequence>
<feature type="transmembrane region" description="Helical" evidence="2">
    <location>
        <begin position="124"/>
        <end position="150"/>
    </location>
</feature>
<organism evidence="3 4">
    <name type="scientific">Candidatus Corynebacterium faecigallinarum</name>
    <dbReference type="NCBI Taxonomy" id="2838528"/>
    <lineage>
        <taxon>Bacteria</taxon>
        <taxon>Bacillati</taxon>
        <taxon>Actinomycetota</taxon>
        <taxon>Actinomycetes</taxon>
        <taxon>Mycobacteriales</taxon>
        <taxon>Corynebacteriaceae</taxon>
        <taxon>Corynebacterium</taxon>
    </lineage>
</organism>
<dbReference type="InterPro" id="IPR045931">
    <property type="entry name" value="DUF6350"/>
</dbReference>
<comment type="caution">
    <text evidence="3">The sequence shown here is derived from an EMBL/GenBank/DDBJ whole genome shotgun (WGS) entry which is preliminary data.</text>
</comment>
<dbReference type="AlphaFoldDB" id="A0A9D2QCL4"/>